<sequence length="164" mass="18001">PPPTAFSPRSIPTPKRFPNSFSVSALSPGSLSYCAFPTTAASHLGGEGGGCAATLNPSAPCLTMLWTMMLQYVSLGTSMALASRLDRLHWAFLCPLLLSLPHEGLHIDTNNLHSNSKWTPQKWNNTTNGYSQNKWWSVVSKSQDCRFDSRGLHDRKCFGLNGIY</sequence>
<organism evidence="1">
    <name type="scientific">Schistosoma japonicum</name>
    <name type="common">Blood fluke</name>
    <dbReference type="NCBI Taxonomy" id="6182"/>
    <lineage>
        <taxon>Eukaryota</taxon>
        <taxon>Metazoa</taxon>
        <taxon>Spiralia</taxon>
        <taxon>Lophotrochozoa</taxon>
        <taxon>Platyhelminthes</taxon>
        <taxon>Trematoda</taxon>
        <taxon>Digenea</taxon>
        <taxon>Strigeidida</taxon>
        <taxon>Schistosomatoidea</taxon>
        <taxon>Schistosomatidae</taxon>
        <taxon>Schistosoma</taxon>
    </lineage>
</organism>
<dbReference type="AlphaFoldDB" id="Q5C573"/>
<proteinExistence type="evidence at transcript level"/>
<name>Q5C573_SCHJA</name>
<accession>Q5C573</accession>
<feature type="non-terminal residue" evidence="1">
    <location>
        <position position="1"/>
    </location>
</feature>
<protein>
    <submittedName>
        <fullName evidence="1">SJCHGC09233 protein</fullName>
    </submittedName>
</protein>
<evidence type="ECO:0000313" key="1">
    <source>
        <dbReference type="EMBL" id="AAX25201.2"/>
    </source>
</evidence>
<reference evidence="1" key="1">
    <citation type="journal article" date="2006" name="PLoS Pathog.">
        <title>New perspectives on host-parasite interplay by comparative transcriptomic and proteomic analyses of Schistosoma japonicum.</title>
        <authorList>
            <person name="Liu F."/>
            <person name="Lu J."/>
            <person name="Hu W."/>
            <person name="Wang S.Y."/>
            <person name="Cui S.J."/>
            <person name="Chi M."/>
            <person name="Yan Q."/>
            <person name="Wang X.R."/>
            <person name="Song H.D."/>
            <person name="Xu X.N."/>
            <person name="Wang J.J."/>
            <person name="Zhang X.L."/>
            <person name="Zhang X."/>
            <person name="Wang Z.Q."/>
            <person name="Xue C.L."/>
            <person name="Brindley P.J."/>
            <person name="McManus D.P."/>
            <person name="Yang P.Y."/>
            <person name="Feng Z."/>
            <person name="Chen Z."/>
            <person name="Han Z.G."/>
        </authorList>
    </citation>
    <scope>NUCLEOTIDE SEQUENCE</scope>
</reference>
<dbReference type="EMBL" id="AY809312">
    <property type="protein sequence ID" value="AAX25201.2"/>
    <property type="molecule type" value="mRNA"/>
</dbReference>